<dbReference type="Proteomes" id="UP000438429">
    <property type="component" value="Unassembled WGS sequence"/>
</dbReference>
<dbReference type="EMBL" id="VEVO01000008">
    <property type="protein sequence ID" value="KAF0038783.1"/>
    <property type="molecule type" value="Genomic_DNA"/>
</dbReference>
<sequence length="138" mass="15788">MTRKGPVLLHGPNSARLVSSDAQVRKCFVKHSTDTDECRSFYPNNHVIKFSDDTAISSLSKKNYDPSDYFMENQRFVNWCDDNHLVLNVNKTDETVFDPRGVGAHSPVVIHNKNHHSGPLIRISWCLHRRVTSLEHTC</sequence>
<reference evidence="1 2" key="1">
    <citation type="submission" date="2019-06" db="EMBL/GenBank/DDBJ databases">
        <title>Draft genomes of female and male turbot (Scophthalmus maximus).</title>
        <authorList>
            <person name="Xu H."/>
            <person name="Xu X.-W."/>
            <person name="Shao C."/>
            <person name="Chen S."/>
        </authorList>
    </citation>
    <scope>NUCLEOTIDE SEQUENCE [LARGE SCALE GENOMIC DNA]</scope>
    <source>
        <strain evidence="1">Ysfricsl-2016a</strain>
        <tissue evidence="1">Blood</tissue>
    </source>
</reference>
<gene>
    <name evidence="1" type="ORF">F2P81_009267</name>
</gene>
<protein>
    <submittedName>
        <fullName evidence="1">Uncharacterized protein</fullName>
    </submittedName>
</protein>
<dbReference type="AlphaFoldDB" id="A0A6A4SYA5"/>
<accession>A0A6A4SYA5</accession>
<comment type="caution">
    <text evidence="1">The sequence shown here is derived from an EMBL/GenBank/DDBJ whole genome shotgun (WGS) entry which is preliminary data.</text>
</comment>
<proteinExistence type="predicted"/>
<evidence type="ECO:0000313" key="2">
    <source>
        <dbReference type="Proteomes" id="UP000438429"/>
    </source>
</evidence>
<name>A0A6A4SYA5_SCOMX</name>
<evidence type="ECO:0000313" key="1">
    <source>
        <dbReference type="EMBL" id="KAF0038783.1"/>
    </source>
</evidence>
<organism evidence="1 2">
    <name type="scientific">Scophthalmus maximus</name>
    <name type="common">Turbot</name>
    <name type="synonym">Psetta maxima</name>
    <dbReference type="NCBI Taxonomy" id="52904"/>
    <lineage>
        <taxon>Eukaryota</taxon>
        <taxon>Metazoa</taxon>
        <taxon>Chordata</taxon>
        <taxon>Craniata</taxon>
        <taxon>Vertebrata</taxon>
        <taxon>Euteleostomi</taxon>
        <taxon>Actinopterygii</taxon>
        <taxon>Neopterygii</taxon>
        <taxon>Teleostei</taxon>
        <taxon>Neoteleostei</taxon>
        <taxon>Acanthomorphata</taxon>
        <taxon>Carangaria</taxon>
        <taxon>Pleuronectiformes</taxon>
        <taxon>Pleuronectoidei</taxon>
        <taxon>Scophthalmidae</taxon>
        <taxon>Scophthalmus</taxon>
    </lineage>
</organism>